<keyword evidence="3" id="KW-0378">Hydrolase</keyword>
<dbReference type="SUPFAM" id="SSF53474">
    <property type="entry name" value="alpha/beta-Hydrolases"/>
    <property type="match status" value="1"/>
</dbReference>
<organism evidence="3 4">
    <name type="scientific">Deinococcus ruber</name>
    <dbReference type="NCBI Taxonomy" id="1848197"/>
    <lineage>
        <taxon>Bacteria</taxon>
        <taxon>Thermotogati</taxon>
        <taxon>Deinococcota</taxon>
        <taxon>Deinococci</taxon>
        <taxon>Deinococcales</taxon>
        <taxon>Deinococcaceae</taxon>
        <taxon>Deinococcus</taxon>
    </lineage>
</organism>
<dbReference type="GO" id="GO:0016020">
    <property type="term" value="C:membrane"/>
    <property type="evidence" value="ECO:0007669"/>
    <property type="project" value="TreeGrafter"/>
</dbReference>
<dbReference type="InterPro" id="IPR000073">
    <property type="entry name" value="AB_hydrolase_1"/>
</dbReference>
<dbReference type="InterPro" id="IPR000639">
    <property type="entry name" value="Epox_hydrolase-like"/>
</dbReference>
<feature type="domain" description="AB hydrolase-1" evidence="2">
    <location>
        <begin position="44"/>
        <end position="276"/>
    </location>
</feature>
<dbReference type="PRINTS" id="PR00412">
    <property type="entry name" value="EPOXHYDRLASE"/>
</dbReference>
<dbReference type="GO" id="GO:0016787">
    <property type="term" value="F:hydrolase activity"/>
    <property type="evidence" value="ECO:0007669"/>
    <property type="project" value="UniProtKB-KW"/>
</dbReference>
<dbReference type="Gene3D" id="3.40.50.1820">
    <property type="entry name" value="alpha/beta hydrolase"/>
    <property type="match status" value="1"/>
</dbReference>
<dbReference type="AlphaFoldDB" id="A0A918C090"/>
<gene>
    <name evidence="3" type="ORF">GCM10008957_07860</name>
</gene>
<sequence>MTALLHAPEGTTMTPARSDTSSTQFFQLPHGQLAYDDQGSGPLIVALPGLGDLRQTYRFLTPLLVSAGYRVITLDPRGQGESSAVWPDFSPTANGDDLSAFIKHLDAGPAIALANSYSGGAAVWAAAQTPEQVAALVLIGAFVRDPHVSLPQRLMMWAALSGPWKVNGWLTYFATLFRGGTPADQTAYQKRLRANLQEPGRFAALQAMLRATRAPVEATLPQVNAPTLVLMGSLDPDFPDPRAEGQFIAGALHGQLAVLEGTGHYPQAEQPQRTASAVLDFLRAQR</sequence>
<dbReference type="InterPro" id="IPR029058">
    <property type="entry name" value="AB_hydrolase_fold"/>
</dbReference>
<dbReference type="Proteomes" id="UP000603865">
    <property type="component" value="Unassembled WGS sequence"/>
</dbReference>
<dbReference type="InterPro" id="IPR050266">
    <property type="entry name" value="AB_hydrolase_sf"/>
</dbReference>
<dbReference type="PANTHER" id="PTHR43798:SF33">
    <property type="entry name" value="HYDROLASE, PUTATIVE (AFU_ORTHOLOGUE AFUA_2G14860)-RELATED"/>
    <property type="match status" value="1"/>
</dbReference>
<dbReference type="PANTHER" id="PTHR43798">
    <property type="entry name" value="MONOACYLGLYCEROL LIPASE"/>
    <property type="match status" value="1"/>
</dbReference>
<evidence type="ECO:0000313" key="3">
    <source>
        <dbReference type="EMBL" id="GGQ97785.1"/>
    </source>
</evidence>
<reference evidence="3" key="2">
    <citation type="submission" date="2020-09" db="EMBL/GenBank/DDBJ databases">
        <authorList>
            <person name="Sun Q."/>
            <person name="Ohkuma M."/>
        </authorList>
    </citation>
    <scope>NUCLEOTIDE SEQUENCE</scope>
    <source>
        <strain evidence="3">JCM 31311</strain>
    </source>
</reference>
<dbReference type="RefSeq" id="WP_189088193.1">
    <property type="nucleotide sequence ID" value="NZ_BMQL01000002.1"/>
</dbReference>
<evidence type="ECO:0000256" key="1">
    <source>
        <dbReference type="SAM" id="MobiDB-lite"/>
    </source>
</evidence>
<accession>A0A918C090</accession>
<reference evidence="3" key="1">
    <citation type="journal article" date="2014" name="Int. J. Syst. Evol. Microbiol.">
        <title>Complete genome sequence of Corynebacterium casei LMG S-19264T (=DSM 44701T), isolated from a smear-ripened cheese.</title>
        <authorList>
            <consortium name="US DOE Joint Genome Institute (JGI-PGF)"/>
            <person name="Walter F."/>
            <person name="Albersmeier A."/>
            <person name="Kalinowski J."/>
            <person name="Ruckert C."/>
        </authorList>
    </citation>
    <scope>NUCLEOTIDE SEQUENCE</scope>
    <source>
        <strain evidence="3">JCM 31311</strain>
    </source>
</reference>
<evidence type="ECO:0000259" key="2">
    <source>
        <dbReference type="Pfam" id="PF12697"/>
    </source>
</evidence>
<dbReference type="EMBL" id="BMQL01000002">
    <property type="protein sequence ID" value="GGQ97785.1"/>
    <property type="molecule type" value="Genomic_DNA"/>
</dbReference>
<proteinExistence type="predicted"/>
<keyword evidence="4" id="KW-1185">Reference proteome</keyword>
<feature type="compositionally biased region" description="Polar residues" evidence="1">
    <location>
        <begin position="11"/>
        <end position="22"/>
    </location>
</feature>
<feature type="region of interest" description="Disordered" evidence="1">
    <location>
        <begin position="1"/>
        <end position="22"/>
    </location>
</feature>
<evidence type="ECO:0000313" key="4">
    <source>
        <dbReference type="Proteomes" id="UP000603865"/>
    </source>
</evidence>
<dbReference type="PRINTS" id="PR00111">
    <property type="entry name" value="ABHYDROLASE"/>
</dbReference>
<dbReference type="Pfam" id="PF12697">
    <property type="entry name" value="Abhydrolase_6"/>
    <property type="match status" value="1"/>
</dbReference>
<comment type="caution">
    <text evidence="3">The sequence shown here is derived from an EMBL/GenBank/DDBJ whole genome shotgun (WGS) entry which is preliminary data.</text>
</comment>
<name>A0A918C090_9DEIO</name>
<protein>
    <submittedName>
        <fullName evidence="3">Hydrolase</fullName>
    </submittedName>
</protein>